<dbReference type="Pfam" id="PF26175">
    <property type="entry name" value="HTH_FAR1"/>
    <property type="match status" value="1"/>
</dbReference>
<comment type="caution">
    <text evidence="2">The sequence shown here is derived from an EMBL/GenBank/DDBJ whole genome shotgun (WGS) entry which is preliminary data.</text>
</comment>
<accession>A0ABD3I156</accession>
<proteinExistence type="predicted"/>
<dbReference type="EMBL" id="JBJQOH010000002">
    <property type="protein sequence ID" value="KAL3696080.1"/>
    <property type="molecule type" value="Genomic_DNA"/>
</dbReference>
<organism evidence="2 3">
    <name type="scientific">Riccia sorocarpa</name>
    <dbReference type="NCBI Taxonomy" id="122646"/>
    <lineage>
        <taxon>Eukaryota</taxon>
        <taxon>Viridiplantae</taxon>
        <taxon>Streptophyta</taxon>
        <taxon>Embryophyta</taxon>
        <taxon>Marchantiophyta</taxon>
        <taxon>Marchantiopsida</taxon>
        <taxon>Marchantiidae</taxon>
        <taxon>Marchantiales</taxon>
        <taxon>Ricciaceae</taxon>
        <taxon>Riccia</taxon>
    </lineage>
</organism>
<reference evidence="2 3" key="1">
    <citation type="submission" date="2024-09" db="EMBL/GenBank/DDBJ databases">
        <title>Chromosome-scale assembly of Riccia sorocarpa.</title>
        <authorList>
            <person name="Paukszto L."/>
        </authorList>
    </citation>
    <scope>NUCLEOTIDE SEQUENCE [LARGE SCALE GENOMIC DNA]</scope>
    <source>
        <strain evidence="2">LP-2024</strain>
        <tissue evidence="2">Aerial parts of the thallus</tissue>
    </source>
</reference>
<evidence type="ECO:0000313" key="3">
    <source>
        <dbReference type="Proteomes" id="UP001633002"/>
    </source>
</evidence>
<protein>
    <recommendedName>
        <fullName evidence="1">FAR1-related sequence 11-like HTH-like domain-containing protein</fullName>
    </recommendedName>
</protein>
<evidence type="ECO:0000259" key="1">
    <source>
        <dbReference type="Pfam" id="PF26175"/>
    </source>
</evidence>
<gene>
    <name evidence="2" type="ORF">R1sor_010156</name>
</gene>
<dbReference type="InterPro" id="IPR058778">
    <property type="entry name" value="HTH_FAR1-11-like"/>
</dbReference>
<dbReference type="Proteomes" id="UP001633002">
    <property type="component" value="Unassembled WGS sequence"/>
</dbReference>
<keyword evidence="3" id="KW-1185">Reference proteome</keyword>
<evidence type="ECO:0000313" key="2">
    <source>
        <dbReference type="EMBL" id="KAL3696080.1"/>
    </source>
</evidence>
<sequence>MIRIVCELNDCSEEWIVKLHVRDHNHSLLSGVEISLLAAFRYISPEDGERIKLLKRAGLKVSDILNVLRLEKAEVLSFNSRDVRNFLSKESQYLLSRWCRDVCTTVAKRSTPRPLSEEEIWKQAFLSKLRNIAQCGASLPSLRAQLEEDLGSMYEHAFGTPAEEERKDFPPVRGKRLLLSPSNLPLGCDSPTGDGVLSEKTNIEEPPSVGVKGPLVCITKGRPKSCRLKSAIENLKPKGRVCRACGHVANHDKRNCPSVHSQKE</sequence>
<name>A0ABD3I156_9MARC</name>
<feature type="domain" description="FAR1-related sequence 11-like HTH-like" evidence="1">
    <location>
        <begin position="43"/>
        <end position="90"/>
    </location>
</feature>
<dbReference type="AlphaFoldDB" id="A0ABD3I156"/>